<dbReference type="OrthoDB" id="1524666at2"/>
<sequence>MPIKYNKSYLDKLENIFAASEYHLRYEKGNFKSGYCILKDNKIVIINKYFTLEGKINALLEILKTLDFNPQSFENQKQQDFLIELKQTELKL</sequence>
<dbReference type="AlphaFoldDB" id="A0A1M7N9S1"/>
<name>A0A1M7N9S1_9BACT</name>
<organism evidence="1 2">
    <name type="scientific">Cyclobacterium lianum</name>
    <dbReference type="NCBI Taxonomy" id="388280"/>
    <lineage>
        <taxon>Bacteria</taxon>
        <taxon>Pseudomonadati</taxon>
        <taxon>Bacteroidota</taxon>
        <taxon>Cytophagia</taxon>
        <taxon>Cytophagales</taxon>
        <taxon>Cyclobacteriaceae</taxon>
        <taxon>Cyclobacterium</taxon>
    </lineage>
</organism>
<evidence type="ECO:0000313" key="2">
    <source>
        <dbReference type="Proteomes" id="UP000184513"/>
    </source>
</evidence>
<reference evidence="1 2" key="1">
    <citation type="submission" date="2016-11" db="EMBL/GenBank/DDBJ databases">
        <authorList>
            <person name="Jaros S."/>
            <person name="Januszkiewicz K."/>
            <person name="Wedrychowicz H."/>
        </authorList>
    </citation>
    <scope>NUCLEOTIDE SEQUENCE [LARGE SCALE GENOMIC DNA]</scope>
    <source>
        <strain evidence="1 2">CGMCC 1.6102</strain>
    </source>
</reference>
<dbReference type="Proteomes" id="UP000184513">
    <property type="component" value="Unassembled WGS sequence"/>
</dbReference>
<dbReference type="STRING" id="388280.SAMN04488057_105149"/>
<protein>
    <submittedName>
        <fullName evidence="1">Uncharacterized protein</fullName>
    </submittedName>
</protein>
<proteinExistence type="predicted"/>
<keyword evidence="2" id="KW-1185">Reference proteome</keyword>
<gene>
    <name evidence="1" type="ORF">SAMN04488057_105149</name>
</gene>
<evidence type="ECO:0000313" key="1">
    <source>
        <dbReference type="EMBL" id="SHN00235.1"/>
    </source>
</evidence>
<accession>A0A1M7N9S1</accession>
<dbReference type="EMBL" id="FRCY01000005">
    <property type="protein sequence ID" value="SHN00235.1"/>
    <property type="molecule type" value="Genomic_DNA"/>
</dbReference>
<dbReference type="RefSeq" id="WP_073094394.1">
    <property type="nucleotide sequence ID" value="NZ_FRCY01000005.1"/>
</dbReference>